<dbReference type="GO" id="GO:0046872">
    <property type="term" value="F:metal ion binding"/>
    <property type="evidence" value="ECO:0007669"/>
    <property type="project" value="InterPro"/>
</dbReference>
<evidence type="ECO:0000256" key="3">
    <source>
        <dbReference type="ARBA" id="ARBA00023027"/>
    </source>
</evidence>
<dbReference type="FunFam" id="1.20.1090.10:FF:000001">
    <property type="entry name" value="Aldehyde-alcohol dehydrogenase"/>
    <property type="match status" value="1"/>
</dbReference>
<accession>A0A1S2LDG4</accession>
<dbReference type="CDD" id="cd08194">
    <property type="entry name" value="Fe-ADH-like"/>
    <property type="match status" value="1"/>
</dbReference>
<comment type="similarity">
    <text evidence="1">Belongs to the iron-containing alcohol dehydrogenase family.</text>
</comment>
<dbReference type="FunFam" id="3.40.50.1970:FF:000003">
    <property type="entry name" value="Alcohol dehydrogenase, iron-containing"/>
    <property type="match status" value="1"/>
</dbReference>
<dbReference type="Pfam" id="PF00465">
    <property type="entry name" value="Fe-ADH"/>
    <property type="match status" value="1"/>
</dbReference>
<dbReference type="InterPro" id="IPR056798">
    <property type="entry name" value="ADH_Fe_C"/>
</dbReference>
<dbReference type="PANTHER" id="PTHR11496:SF102">
    <property type="entry name" value="ALCOHOL DEHYDROGENASE 4"/>
    <property type="match status" value="1"/>
</dbReference>
<dbReference type="InterPro" id="IPR018211">
    <property type="entry name" value="ADH_Fe_CS"/>
</dbReference>
<sequence>MKLRKEGLRLNTFSSLKMPETIFYGRGSFETVGKEAASRGKKALIISDPIMNDLGYIDQCIQFLNAYKVNHAIYLDIKSEPIDIYVDESLKLFTEEACDLIISLGGGSCIDTAKAVAIVATNGGYIGDYMGGNKLADKKAVPHISIPTTAGTGSEVSDVTVITNTKSDVKMMIKQPAFIPSVAIVDPILTVSSPKSVTAATGVDALSHAVEAFLSKKAHPMTDVLALSAMDLIVNNIRSAYANGEDLNAREAMALGSMQAGIAFSNSSVCLVHGMSRPIGALFHVPHGVSNAMLLPAVLEFSQAECIDQLAKLGEIFSKKTTLSNVESALLAVEEVKKLCLDLDIPNLKLWGIDEEVFSQVIDKMASDALASGSPRNNPRVPTKEEIVELYKVCFNFQFSGNETLDRKGETV</sequence>
<dbReference type="KEGG" id="aia:AWH56_013100"/>
<evidence type="ECO:0000259" key="4">
    <source>
        <dbReference type="Pfam" id="PF00465"/>
    </source>
</evidence>
<dbReference type="InterPro" id="IPR001670">
    <property type="entry name" value="ADH_Fe/GldA"/>
</dbReference>
<protein>
    <submittedName>
        <fullName evidence="6">Alcohol dehydrogenase</fullName>
    </submittedName>
</protein>
<dbReference type="PANTHER" id="PTHR11496">
    <property type="entry name" value="ALCOHOL DEHYDROGENASE"/>
    <property type="match status" value="1"/>
</dbReference>
<evidence type="ECO:0000256" key="2">
    <source>
        <dbReference type="ARBA" id="ARBA00023002"/>
    </source>
</evidence>
<dbReference type="Gene3D" id="3.40.50.1970">
    <property type="match status" value="1"/>
</dbReference>
<dbReference type="GO" id="GO:0004022">
    <property type="term" value="F:alcohol dehydrogenase (NAD+) activity"/>
    <property type="evidence" value="ECO:0007669"/>
    <property type="project" value="TreeGrafter"/>
</dbReference>
<evidence type="ECO:0000259" key="5">
    <source>
        <dbReference type="Pfam" id="PF25137"/>
    </source>
</evidence>
<dbReference type="SUPFAM" id="SSF56796">
    <property type="entry name" value="Dehydroquinate synthase-like"/>
    <property type="match status" value="1"/>
</dbReference>
<keyword evidence="2" id="KW-0560">Oxidoreductase</keyword>
<dbReference type="Pfam" id="PF25137">
    <property type="entry name" value="ADH_Fe_C"/>
    <property type="match status" value="1"/>
</dbReference>
<name>A0A1S2LDG4_9BACI</name>
<organism evidence="6">
    <name type="scientific">Anaerobacillus isosaccharinicus</name>
    <dbReference type="NCBI Taxonomy" id="1532552"/>
    <lineage>
        <taxon>Bacteria</taxon>
        <taxon>Bacillati</taxon>
        <taxon>Bacillota</taxon>
        <taxon>Bacilli</taxon>
        <taxon>Bacillales</taxon>
        <taxon>Bacillaceae</taxon>
        <taxon>Anaerobacillus</taxon>
    </lineage>
</organism>
<keyword evidence="3" id="KW-0520">NAD</keyword>
<evidence type="ECO:0000256" key="1">
    <source>
        <dbReference type="ARBA" id="ARBA00007358"/>
    </source>
</evidence>
<evidence type="ECO:0000313" key="6">
    <source>
        <dbReference type="EMBL" id="OIJ09545.1"/>
    </source>
</evidence>
<proteinExistence type="inferred from homology"/>
<comment type="caution">
    <text evidence="6">The sequence shown here is derived from an EMBL/GenBank/DDBJ whole genome shotgun (WGS) entry which is preliminary data.</text>
</comment>
<feature type="domain" description="Fe-containing alcohol dehydrogenase-like C-terminal" evidence="5">
    <location>
        <begin position="198"/>
        <end position="392"/>
    </location>
</feature>
<dbReference type="EMBL" id="LQXD01000152">
    <property type="protein sequence ID" value="OIJ09545.1"/>
    <property type="molecule type" value="Genomic_DNA"/>
</dbReference>
<gene>
    <name evidence="6" type="ORF">AWH56_17615</name>
</gene>
<dbReference type="InterPro" id="IPR039697">
    <property type="entry name" value="Alcohol_dehydrogenase_Fe"/>
</dbReference>
<dbReference type="Gene3D" id="1.20.1090.10">
    <property type="entry name" value="Dehydroquinate synthase-like - alpha domain"/>
    <property type="match status" value="1"/>
</dbReference>
<reference evidence="6" key="1">
    <citation type="submission" date="2016-10" db="EMBL/GenBank/DDBJ databases">
        <title>Draft genome sequences of four alkaliphilic bacteria belonging to the Anaerobacillus genus.</title>
        <authorList>
            <person name="Bassil N.M."/>
            <person name="Lloyd J.R."/>
        </authorList>
    </citation>
    <scope>NUCLEOTIDE SEQUENCE [LARGE SCALE GENOMIC DNA]</scope>
    <source>
        <strain evidence="6">NB2006</strain>
    </source>
</reference>
<dbReference type="AlphaFoldDB" id="A0A1S2LDG4"/>
<feature type="domain" description="Alcohol dehydrogenase iron-type/glycerol dehydrogenase GldA" evidence="4">
    <location>
        <begin position="19"/>
        <end position="187"/>
    </location>
</feature>
<dbReference type="PROSITE" id="PS00913">
    <property type="entry name" value="ADH_IRON_1"/>
    <property type="match status" value="1"/>
</dbReference>
<dbReference type="OrthoDB" id="9815791at2"/>